<keyword evidence="1 3" id="KW-0547">Nucleotide-binding</keyword>
<evidence type="ECO:0000256" key="3">
    <source>
        <dbReference type="PROSITE-ProRule" id="PRU10141"/>
    </source>
</evidence>
<reference evidence="6 7" key="1">
    <citation type="submission" date="2019-03" db="EMBL/GenBank/DDBJ databases">
        <title>Draft genome sequences of novel Actinobacteria.</title>
        <authorList>
            <person name="Sahin N."/>
            <person name="Ay H."/>
            <person name="Saygin H."/>
        </authorList>
    </citation>
    <scope>NUCLEOTIDE SEQUENCE [LARGE SCALE GENOMIC DNA]</scope>
    <source>
        <strain evidence="6 7">DSM 41900</strain>
    </source>
</reference>
<feature type="compositionally biased region" description="Low complexity" evidence="4">
    <location>
        <begin position="335"/>
        <end position="355"/>
    </location>
</feature>
<dbReference type="InterPro" id="IPR017441">
    <property type="entry name" value="Protein_kinase_ATP_BS"/>
</dbReference>
<dbReference type="Gene3D" id="2.40.10.480">
    <property type="match status" value="1"/>
</dbReference>
<dbReference type="AlphaFoldDB" id="A0A4V2Y1D3"/>
<dbReference type="InterPro" id="IPR011009">
    <property type="entry name" value="Kinase-like_dom_sf"/>
</dbReference>
<comment type="caution">
    <text evidence="6">The sequence shown here is derived from an EMBL/GenBank/DDBJ whole genome shotgun (WGS) entry which is preliminary data.</text>
</comment>
<dbReference type="Pfam" id="PF13360">
    <property type="entry name" value="PQQ_2"/>
    <property type="match status" value="2"/>
</dbReference>
<dbReference type="RefSeq" id="WP_132820895.1">
    <property type="nucleotide sequence ID" value="NZ_SMKI01000385.1"/>
</dbReference>
<dbReference type="Gene3D" id="3.30.200.20">
    <property type="entry name" value="Phosphorylase Kinase, domain 1"/>
    <property type="match status" value="1"/>
</dbReference>
<dbReference type="InterPro" id="IPR000719">
    <property type="entry name" value="Prot_kinase_dom"/>
</dbReference>
<dbReference type="InterPro" id="IPR011047">
    <property type="entry name" value="Quinoprotein_ADH-like_sf"/>
</dbReference>
<protein>
    <submittedName>
        <fullName evidence="6">Serine/threonine protein kinase</fullName>
    </submittedName>
</protein>
<evidence type="ECO:0000313" key="6">
    <source>
        <dbReference type="EMBL" id="TDC68245.1"/>
    </source>
</evidence>
<keyword evidence="6" id="KW-0723">Serine/threonine-protein kinase</keyword>
<dbReference type="Proteomes" id="UP000295345">
    <property type="component" value="Unassembled WGS sequence"/>
</dbReference>
<feature type="domain" description="Protein kinase" evidence="5">
    <location>
        <begin position="4"/>
        <end position="271"/>
    </location>
</feature>
<dbReference type="Pfam" id="PF00069">
    <property type="entry name" value="Pkinase"/>
    <property type="match status" value="1"/>
</dbReference>
<evidence type="ECO:0000259" key="5">
    <source>
        <dbReference type="PROSITE" id="PS50011"/>
    </source>
</evidence>
<dbReference type="SUPFAM" id="SSF56112">
    <property type="entry name" value="Protein kinase-like (PK-like)"/>
    <property type="match status" value="1"/>
</dbReference>
<evidence type="ECO:0000313" key="7">
    <source>
        <dbReference type="Proteomes" id="UP000295345"/>
    </source>
</evidence>
<feature type="binding site" evidence="3">
    <location>
        <position position="32"/>
    </location>
    <ligand>
        <name>ATP</name>
        <dbReference type="ChEBI" id="CHEBI:30616"/>
    </ligand>
</feature>
<keyword evidence="6" id="KW-0418">Kinase</keyword>
<dbReference type="Gene3D" id="1.10.510.10">
    <property type="entry name" value="Transferase(Phosphotransferase) domain 1"/>
    <property type="match status" value="1"/>
</dbReference>
<feature type="non-terminal residue" evidence="6">
    <location>
        <position position="1"/>
    </location>
</feature>
<dbReference type="OrthoDB" id="155383at2"/>
<dbReference type="SMART" id="SM00220">
    <property type="entry name" value="S_TKc"/>
    <property type="match status" value="1"/>
</dbReference>
<dbReference type="PROSITE" id="PS50011">
    <property type="entry name" value="PROTEIN_KINASE_DOM"/>
    <property type="match status" value="1"/>
</dbReference>
<dbReference type="PROSITE" id="PS00108">
    <property type="entry name" value="PROTEIN_KINASE_ST"/>
    <property type="match status" value="1"/>
</dbReference>
<keyword evidence="2 3" id="KW-0067">ATP-binding</keyword>
<dbReference type="SMART" id="SM00564">
    <property type="entry name" value="PQQ"/>
    <property type="match status" value="8"/>
</dbReference>
<keyword evidence="7" id="KW-1185">Reference proteome</keyword>
<dbReference type="InterPro" id="IPR002372">
    <property type="entry name" value="PQQ_rpt_dom"/>
</dbReference>
<name>A0A4V2Y1D3_9ACTN</name>
<feature type="compositionally biased region" description="Low complexity" evidence="4">
    <location>
        <begin position="292"/>
        <end position="312"/>
    </location>
</feature>
<evidence type="ECO:0000256" key="2">
    <source>
        <dbReference type="ARBA" id="ARBA00022840"/>
    </source>
</evidence>
<dbReference type="GO" id="GO:0004674">
    <property type="term" value="F:protein serine/threonine kinase activity"/>
    <property type="evidence" value="ECO:0007669"/>
    <property type="project" value="UniProtKB-KW"/>
</dbReference>
<dbReference type="EMBL" id="SMKI01000385">
    <property type="protein sequence ID" value="TDC68245.1"/>
    <property type="molecule type" value="Genomic_DNA"/>
</dbReference>
<organism evidence="6 7">
    <name type="scientific">Streptomyces hainanensis</name>
    <dbReference type="NCBI Taxonomy" id="402648"/>
    <lineage>
        <taxon>Bacteria</taxon>
        <taxon>Bacillati</taxon>
        <taxon>Actinomycetota</taxon>
        <taxon>Actinomycetes</taxon>
        <taxon>Kitasatosporales</taxon>
        <taxon>Streptomycetaceae</taxon>
        <taxon>Streptomyces</taxon>
    </lineage>
</organism>
<dbReference type="GO" id="GO:0005524">
    <property type="term" value="F:ATP binding"/>
    <property type="evidence" value="ECO:0007669"/>
    <property type="project" value="UniProtKB-UniRule"/>
</dbReference>
<sequence length="739" mass="75293">VGRYRIVARLGAGGMGRVYLGRSPGGRQVAVKVVRPELGEDRDFRLRFVREVVAARRVNGAYTAGVVDADPEASPPWLATVYVPGPSLADAVSEHGPWPAENVLALGAALAEALESIHQAGVVHRDLKPSNILLAQDGPRVIDFGISVAADASALTHTGMVVGTPGFMSPEQLTGAPVGPASDVFSLGAVLAFTATGEGPFGIGSAPVLGYRVVHEEPDLGALPPVLRSPIAACLAKDPRARPTVDSLLERLSEASGDSVDTVTTGGGTWLPGPLAGTVRERATASLPGANPAAPTGASPAVPASASPAVPADPRPGQDPRSGAHPMGPGGDPGPQGTESRTASAPARTPAASPTVGTAASPLTVPLAIGEPRRLPRRRAVAGLAGLAGLAAAVGSGAALWRAFAPGDDGSPEGGGGVDRPYRWRFRTGAMIESSPAVADGVVYVGSGDGGLYAVDAASGTEVWRFATDDVVTTSPAVAGGVAYVSGSTRLYAVDAGTGQERWRFEAGDSDTVVSSPTVADEVVYVGGQFGGLYAVDAASGAEVWRFATDDMMIVPPTVVDGVVYAGNRMRLYALDAGAGTEIWRFEGQWDKDSSPTVAEGVLYACDGAYLYALDAASGRETWKSEAGGGNSSPAVADGMVYVTARNGMSVVDAATGTEAWRCEGDWQWFSSPTVTDGAVYFGADSSLRAVDASTGERAWRSATGAEVVSTPAVADGVVYVGSHDSHLYAVEIGPRGGV</sequence>
<dbReference type="PANTHER" id="PTHR34512:SF30">
    <property type="entry name" value="OUTER MEMBRANE PROTEIN ASSEMBLY FACTOR BAMB"/>
    <property type="match status" value="1"/>
</dbReference>
<dbReference type="InterPro" id="IPR015943">
    <property type="entry name" value="WD40/YVTN_repeat-like_dom_sf"/>
</dbReference>
<evidence type="ECO:0000256" key="1">
    <source>
        <dbReference type="ARBA" id="ARBA00022741"/>
    </source>
</evidence>
<dbReference type="SUPFAM" id="SSF50998">
    <property type="entry name" value="Quinoprotein alcohol dehydrogenase-like"/>
    <property type="match status" value="2"/>
</dbReference>
<dbReference type="CDD" id="cd14014">
    <property type="entry name" value="STKc_PknB_like"/>
    <property type="match status" value="1"/>
</dbReference>
<dbReference type="Gene3D" id="2.130.10.10">
    <property type="entry name" value="YVTN repeat-like/Quinoprotein amine dehydrogenase"/>
    <property type="match status" value="2"/>
</dbReference>
<proteinExistence type="predicted"/>
<dbReference type="PANTHER" id="PTHR34512">
    <property type="entry name" value="CELL SURFACE PROTEIN"/>
    <property type="match status" value="1"/>
</dbReference>
<evidence type="ECO:0000256" key="4">
    <source>
        <dbReference type="SAM" id="MobiDB-lite"/>
    </source>
</evidence>
<gene>
    <name evidence="6" type="ORF">E1283_27685</name>
</gene>
<feature type="region of interest" description="Disordered" evidence="4">
    <location>
        <begin position="253"/>
        <end position="359"/>
    </location>
</feature>
<dbReference type="InterPro" id="IPR008271">
    <property type="entry name" value="Ser/Thr_kinase_AS"/>
</dbReference>
<keyword evidence="6" id="KW-0808">Transferase</keyword>
<accession>A0A4V2Y1D3</accession>
<dbReference type="InterPro" id="IPR018391">
    <property type="entry name" value="PQQ_b-propeller_rpt"/>
</dbReference>
<dbReference type="PROSITE" id="PS00107">
    <property type="entry name" value="PROTEIN_KINASE_ATP"/>
    <property type="match status" value="1"/>
</dbReference>